<protein>
    <submittedName>
        <fullName evidence="3">Uncharacterized protein</fullName>
    </submittedName>
</protein>
<keyword evidence="1" id="KW-0175">Coiled coil</keyword>
<evidence type="ECO:0000313" key="4">
    <source>
        <dbReference type="Proteomes" id="UP000053144"/>
    </source>
</evidence>
<gene>
    <name evidence="3" type="ORF">LR48_Vigan09g082500</name>
</gene>
<dbReference type="Proteomes" id="UP000053144">
    <property type="component" value="Chromosome 9"/>
</dbReference>
<dbReference type="AlphaFoldDB" id="A0A0L9VAS2"/>
<accession>A0A0L9VAS2</accession>
<feature type="coiled-coil region" evidence="1">
    <location>
        <begin position="30"/>
        <end position="71"/>
    </location>
</feature>
<dbReference type="EMBL" id="CM003379">
    <property type="protein sequence ID" value="KOM52166.1"/>
    <property type="molecule type" value="Genomic_DNA"/>
</dbReference>
<feature type="region of interest" description="Disordered" evidence="2">
    <location>
        <begin position="115"/>
        <end position="149"/>
    </location>
</feature>
<evidence type="ECO:0000256" key="1">
    <source>
        <dbReference type="SAM" id="Coils"/>
    </source>
</evidence>
<name>A0A0L9VAS2_PHAAN</name>
<reference evidence="4" key="1">
    <citation type="journal article" date="2015" name="Proc. Natl. Acad. Sci. U.S.A.">
        <title>Genome sequencing of adzuki bean (Vigna angularis) provides insight into high starch and low fat accumulation and domestication.</title>
        <authorList>
            <person name="Yang K."/>
            <person name="Tian Z."/>
            <person name="Chen C."/>
            <person name="Luo L."/>
            <person name="Zhao B."/>
            <person name="Wang Z."/>
            <person name="Yu L."/>
            <person name="Li Y."/>
            <person name="Sun Y."/>
            <person name="Li W."/>
            <person name="Chen Y."/>
            <person name="Li Y."/>
            <person name="Zhang Y."/>
            <person name="Ai D."/>
            <person name="Zhao J."/>
            <person name="Shang C."/>
            <person name="Ma Y."/>
            <person name="Wu B."/>
            <person name="Wang M."/>
            <person name="Gao L."/>
            <person name="Sun D."/>
            <person name="Zhang P."/>
            <person name="Guo F."/>
            <person name="Wang W."/>
            <person name="Li Y."/>
            <person name="Wang J."/>
            <person name="Varshney R.K."/>
            <person name="Wang J."/>
            <person name="Ling H.Q."/>
            <person name="Wan P."/>
        </authorList>
    </citation>
    <scope>NUCLEOTIDE SEQUENCE</scope>
    <source>
        <strain evidence="4">cv. Jingnong 6</strain>
    </source>
</reference>
<proteinExistence type="predicted"/>
<sequence>MLMKCSEMEESSFPTMDEVSLVNGATNIEKKNLDKKLKRKDEDIQQMGRLLDEANEIMNTQRVELEEMKAVKDKEDEASSVLEPNKNGKEDEDVEKNPGMRISYAEKAKNLMSKISNKVKKSSNVAERSVKMVEKSPKEPDRQNIKDFS</sequence>
<evidence type="ECO:0000313" key="3">
    <source>
        <dbReference type="EMBL" id="KOM52166.1"/>
    </source>
</evidence>
<feature type="compositionally biased region" description="Basic and acidic residues" evidence="2">
    <location>
        <begin position="128"/>
        <end position="149"/>
    </location>
</feature>
<dbReference type="Gramene" id="KOM52166">
    <property type="protein sequence ID" value="KOM52166"/>
    <property type="gene ID" value="LR48_Vigan09g082500"/>
</dbReference>
<feature type="region of interest" description="Disordered" evidence="2">
    <location>
        <begin position="71"/>
        <end position="100"/>
    </location>
</feature>
<evidence type="ECO:0000256" key="2">
    <source>
        <dbReference type="SAM" id="MobiDB-lite"/>
    </source>
</evidence>
<organism evidence="3 4">
    <name type="scientific">Phaseolus angularis</name>
    <name type="common">Azuki bean</name>
    <name type="synonym">Vigna angularis</name>
    <dbReference type="NCBI Taxonomy" id="3914"/>
    <lineage>
        <taxon>Eukaryota</taxon>
        <taxon>Viridiplantae</taxon>
        <taxon>Streptophyta</taxon>
        <taxon>Embryophyta</taxon>
        <taxon>Tracheophyta</taxon>
        <taxon>Spermatophyta</taxon>
        <taxon>Magnoliopsida</taxon>
        <taxon>eudicotyledons</taxon>
        <taxon>Gunneridae</taxon>
        <taxon>Pentapetalae</taxon>
        <taxon>rosids</taxon>
        <taxon>fabids</taxon>
        <taxon>Fabales</taxon>
        <taxon>Fabaceae</taxon>
        <taxon>Papilionoideae</taxon>
        <taxon>50 kb inversion clade</taxon>
        <taxon>NPAAA clade</taxon>
        <taxon>indigoferoid/millettioid clade</taxon>
        <taxon>Phaseoleae</taxon>
        <taxon>Vigna</taxon>
    </lineage>
</organism>